<dbReference type="GO" id="GO:0005737">
    <property type="term" value="C:cytoplasm"/>
    <property type="evidence" value="ECO:0007669"/>
    <property type="project" value="UniProtKB-ARBA"/>
</dbReference>
<evidence type="ECO:0000313" key="12">
    <source>
        <dbReference type="Proteomes" id="UP000183918"/>
    </source>
</evidence>
<dbReference type="GO" id="GO:0008237">
    <property type="term" value="F:metallopeptidase activity"/>
    <property type="evidence" value="ECO:0007669"/>
    <property type="project" value="UniProtKB-KW"/>
</dbReference>
<proteinExistence type="inferred from homology"/>
<comment type="similarity">
    <text evidence="2 9">Belongs to the peptidase M18 family.</text>
</comment>
<dbReference type="SUPFAM" id="SSF101821">
    <property type="entry name" value="Aminopeptidase/glucanase lid domain"/>
    <property type="match status" value="1"/>
</dbReference>
<evidence type="ECO:0000256" key="3">
    <source>
        <dbReference type="ARBA" id="ARBA00022438"/>
    </source>
</evidence>
<reference evidence="11 12" key="1">
    <citation type="submission" date="2016-10" db="EMBL/GenBank/DDBJ databases">
        <authorList>
            <person name="de Groot N.N."/>
        </authorList>
    </citation>
    <scope>NUCLEOTIDE SEQUENCE [LARGE SCALE GENOMIC DNA]</scope>
    <source>
        <strain evidence="11 12">DSM 14045</strain>
    </source>
</reference>
<evidence type="ECO:0000256" key="8">
    <source>
        <dbReference type="ARBA" id="ARBA00023049"/>
    </source>
</evidence>
<protein>
    <recommendedName>
        <fullName evidence="10">M18 family aminopeptidase</fullName>
        <ecNumber evidence="10">3.4.11.-</ecNumber>
    </recommendedName>
</protein>
<dbReference type="GO" id="GO:0006508">
    <property type="term" value="P:proteolysis"/>
    <property type="evidence" value="ECO:0007669"/>
    <property type="project" value="UniProtKB-KW"/>
</dbReference>
<dbReference type="SUPFAM" id="SSF53187">
    <property type="entry name" value="Zn-dependent exopeptidases"/>
    <property type="match status" value="1"/>
</dbReference>
<dbReference type="GO" id="GO:0008270">
    <property type="term" value="F:zinc ion binding"/>
    <property type="evidence" value="ECO:0007669"/>
    <property type="project" value="InterPro"/>
</dbReference>
<dbReference type="RefSeq" id="WP_074716905.1">
    <property type="nucleotide sequence ID" value="NZ_FNPG01000011.1"/>
</dbReference>
<dbReference type="GO" id="GO:0004177">
    <property type="term" value="F:aminopeptidase activity"/>
    <property type="evidence" value="ECO:0007669"/>
    <property type="project" value="UniProtKB-KW"/>
</dbReference>
<keyword evidence="12" id="KW-1185">Reference proteome</keyword>
<dbReference type="Pfam" id="PF02127">
    <property type="entry name" value="Peptidase_M18"/>
    <property type="match status" value="1"/>
</dbReference>
<evidence type="ECO:0000313" key="11">
    <source>
        <dbReference type="EMBL" id="SDY24644.1"/>
    </source>
</evidence>
<organism evidence="11 12">
    <name type="scientific">Lachnobacterium bovis DSM 14045</name>
    <dbReference type="NCBI Taxonomy" id="1122142"/>
    <lineage>
        <taxon>Bacteria</taxon>
        <taxon>Bacillati</taxon>
        <taxon>Bacillota</taxon>
        <taxon>Clostridia</taxon>
        <taxon>Lachnospirales</taxon>
        <taxon>Lachnospiraceae</taxon>
        <taxon>Lachnobacterium</taxon>
    </lineage>
</organism>
<dbReference type="AlphaFoldDB" id="A0A1H3ICQ6"/>
<keyword evidence="3 9" id="KW-0031">Aminopeptidase</keyword>
<evidence type="ECO:0000256" key="4">
    <source>
        <dbReference type="ARBA" id="ARBA00022670"/>
    </source>
</evidence>
<evidence type="ECO:0000256" key="1">
    <source>
        <dbReference type="ARBA" id="ARBA00001947"/>
    </source>
</evidence>
<evidence type="ECO:0000256" key="10">
    <source>
        <dbReference type="RuleBase" id="RU004387"/>
    </source>
</evidence>
<dbReference type="STRING" id="1122142.SAMN02910414_01115"/>
<dbReference type="CDD" id="cd05658">
    <property type="entry name" value="M18_DAP"/>
    <property type="match status" value="1"/>
</dbReference>
<dbReference type="PRINTS" id="PR00932">
    <property type="entry name" value="AMINO1PTASE"/>
</dbReference>
<keyword evidence="5 9" id="KW-0479">Metal-binding</keyword>
<keyword evidence="7 9" id="KW-0862">Zinc</keyword>
<dbReference type="InterPro" id="IPR001948">
    <property type="entry name" value="Peptidase_M18"/>
</dbReference>
<dbReference type="PANTHER" id="PTHR28570">
    <property type="entry name" value="ASPARTYL AMINOPEPTIDASE"/>
    <property type="match status" value="1"/>
</dbReference>
<comment type="cofactor">
    <cofactor evidence="1 10">
        <name>Zn(2+)</name>
        <dbReference type="ChEBI" id="CHEBI:29105"/>
    </cofactor>
</comment>
<keyword evidence="4 9" id="KW-0645">Protease</keyword>
<keyword evidence="6 9" id="KW-0378">Hydrolase</keyword>
<sequence>MEFNKTEIDNLFSMLKKGVSPFGVIEESIERLEKADFCELKYGESWNLEKGKKYYVNHHGSTIFAFSIGDNFEKKQMIRMAAAHTDYPCFRIKPNPDFYKEGYGQINTESYGGLIINTWLDRPLSVAGKITLKSDNVFEPKVIYYRAKKAILTIPNLAIHMNRDVNKGVELNKQIDTMPIVDLLPDEQKETKYFMEFLAKELNVDVKDILDFDLSVFATEEPCFVGIDDTMISSPRLDNLTSASALLSAIINNKREDGINLIALFDHEEIGSSTKQGAGSIMLHDMLRRILANLGLNEEEIQSNIYNAMMLSVDVAHGLHPNKSGKMDITNHPVLGKGFCIKEACSQSYATDSKAIAIVQQICDKNEIPYQRFVNRSDVRGGGTLGSIASTLLPIKVVDVGVPLLAMHSVRELMGTKDQESLYKFVLAFFDEK</sequence>
<evidence type="ECO:0000256" key="7">
    <source>
        <dbReference type="ARBA" id="ARBA00022833"/>
    </source>
</evidence>
<dbReference type="NCBIfam" id="NF002759">
    <property type="entry name" value="PRK02813.1"/>
    <property type="match status" value="1"/>
</dbReference>
<name>A0A1H3ICQ6_9FIRM</name>
<evidence type="ECO:0000256" key="6">
    <source>
        <dbReference type="ARBA" id="ARBA00022801"/>
    </source>
</evidence>
<dbReference type="OrthoDB" id="9764268at2"/>
<keyword evidence="8 9" id="KW-0482">Metalloprotease</keyword>
<dbReference type="Gene3D" id="2.30.250.10">
    <property type="entry name" value="Aminopeptidase i, Domain 2"/>
    <property type="match status" value="1"/>
</dbReference>
<dbReference type="EMBL" id="FNPG01000011">
    <property type="protein sequence ID" value="SDY24644.1"/>
    <property type="molecule type" value="Genomic_DNA"/>
</dbReference>
<dbReference type="InterPro" id="IPR023358">
    <property type="entry name" value="Peptidase_M18_dom2"/>
</dbReference>
<dbReference type="Gene3D" id="3.40.630.10">
    <property type="entry name" value="Zn peptidases"/>
    <property type="match status" value="1"/>
</dbReference>
<evidence type="ECO:0000256" key="5">
    <source>
        <dbReference type="ARBA" id="ARBA00022723"/>
    </source>
</evidence>
<evidence type="ECO:0000256" key="9">
    <source>
        <dbReference type="RuleBase" id="RU004386"/>
    </source>
</evidence>
<dbReference type="PANTHER" id="PTHR28570:SF3">
    <property type="entry name" value="ASPARTYL AMINOPEPTIDASE"/>
    <property type="match status" value="1"/>
</dbReference>
<dbReference type="Proteomes" id="UP000183918">
    <property type="component" value="Unassembled WGS sequence"/>
</dbReference>
<dbReference type="EC" id="3.4.11.-" evidence="10"/>
<gene>
    <name evidence="11" type="ORF">SAMN02910414_01115</name>
</gene>
<evidence type="ECO:0000256" key="2">
    <source>
        <dbReference type="ARBA" id="ARBA00008290"/>
    </source>
</evidence>
<accession>A0A1H3ICQ6</accession>